<proteinExistence type="predicted"/>
<comment type="caution">
    <text evidence="1">The sequence shown here is derived from an EMBL/GenBank/DDBJ whole genome shotgun (WGS) entry which is preliminary data.</text>
</comment>
<keyword evidence="2" id="KW-1185">Reference proteome</keyword>
<dbReference type="EMBL" id="JXTB01000178">
    <property type="protein sequence ID" value="PON55840.1"/>
    <property type="molecule type" value="Genomic_DNA"/>
</dbReference>
<accession>A0A2P5C415</accession>
<evidence type="ECO:0000313" key="2">
    <source>
        <dbReference type="Proteomes" id="UP000237105"/>
    </source>
</evidence>
<dbReference type="Proteomes" id="UP000237105">
    <property type="component" value="Unassembled WGS sequence"/>
</dbReference>
<sequence length="63" mass="7358">MAGTVEQWSQNWIFVVMKLAMARTDADNANQMGFSDSPCKYAFPNEELRCSGWWQMVMVEAWY</sequence>
<dbReference type="OrthoDB" id="10424722at2759"/>
<gene>
    <name evidence="1" type="ORF">PanWU01x14_185180</name>
</gene>
<evidence type="ECO:0000313" key="1">
    <source>
        <dbReference type="EMBL" id="PON55840.1"/>
    </source>
</evidence>
<reference evidence="2" key="1">
    <citation type="submission" date="2016-06" db="EMBL/GenBank/DDBJ databases">
        <title>Parallel loss of symbiosis genes in relatives of nitrogen-fixing non-legume Parasponia.</title>
        <authorList>
            <person name="Van Velzen R."/>
            <person name="Holmer R."/>
            <person name="Bu F."/>
            <person name="Rutten L."/>
            <person name="Van Zeijl A."/>
            <person name="Liu W."/>
            <person name="Santuari L."/>
            <person name="Cao Q."/>
            <person name="Sharma T."/>
            <person name="Shen D."/>
            <person name="Roswanjaya Y."/>
            <person name="Wardhani T."/>
            <person name="Kalhor M.S."/>
            <person name="Jansen J."/>
            <person name="Van den Hoogen J."/>
            <person name="Gungor B."/>
            <person name="Hartog M."/>
            <person name="Hontelez J."/>
            <person name="Verver J."/>
            <person name="Yang W.-C."/>
            <person name="Schijlen E."/>
            <person name="Repin R."/>
            <person name="Schilthuizen M."/>
            <person name="Schranz E."/>
            <person name="Heidstra R."/>
            <person name="Miyata K."/>
            <person name="Fedorova E."/>
            <person name="Kohlen W."/>
            <person name="Bisseling T."/>
            <person name="Smit S."/>
            <person name="Geurts R."/>
        </authorList>
    </citation>
    <scope>NUCLEOTIDE SEQUENCE [LARGE SCALE GENOMIC DNA]</scope>
    <source>
        <strain evidence="2">cv. WU1-14</strain>
    </source>
</reference>
<protein>
    <submittedName>
        <fullName evidence="1">Uncharacterized protein</fullName>
    </submittedName>
</protein>
<name>A0A2P5C415_PARAD</name>
<dbReference type="AlphaFoldDB" id="A0A2P5C415"/>
<organism evidence="1 2">
    <name type="scientific">Parasponia andersonii</name>
    <name type="common">Sponia andersonii</name>
    <dbReference type="NCBI Taxonomy" id="3476"/>
    <lineage>
        <taxon>Eukaryota</taxon>
        <taxon>Viridiplantae</taxon>
        <taxon>Streptophyta</taxon>
        <taxon>Embryophyta</taxon>
        <taxon>Tracheophyta</taxon>
        <taxon>Spermatophyta</taxon>
        <taxon>Magnoliopsida</taxon>
        <taxon>eudicotyledons</taxon>
        <taxon>Gunneridae</taxon>
        <taxon>Pentapetalae</taxon>
        <taxon>rosids</taxon>
        <taxon>fabids</taxon>
        <taxon>Rosales</taxon>
        <taxon>Cannabaceae</taxon>
        <taxon>Parasponia</taxon>
    </lineage>
</organism>